<dbReference type="Pfam" id="PF00356">
    <property type="entry name" value="LacI"/>
    <property type="match status" value="1"/>
</dbReference>
<dbReference type="EMBL" id="RKRK01000002">
    <property type="protein sequence ID" value="RPF57689.1"/>
    <property type="molecule type" value="Genomic_DNA"/>
</dbReference>
<keyword evidence="7" id="KW-1185">Reference proteome</keyword>
<dbReference type="PRINTS" id="PR00036">
    <property type="entry name" value="HTHLACI"/>
</dbReference>
<dbReference type="InterPro" id="IPR046335">
    <property type="entry name" value="LacI/GalR-like_sensor"/>
</dbReference>
<feature type="domain" description="HTH lacI-type" evidence="5">
    <location>
        <begin position="3"/>
        <end position="57"/>
    </location>
</feature>
<evidence type="ECO:0000256" key="1">
    <source>
        <dbReference type="ARBA" id="ARBA00019435"/>
    </source>
</evidence>
<dbReference type="CDD" id="cd01392">
    <property type="entry name" value="HTH_LacI"/>
    <property type="match status" value="1"/>
</dbReference>
<dbReference type="SMART" id="SM00354">
    <property type="entry name" value="HTH_LACI"/>
    <property type="match status" value="1"/>
</dbReference>
<dbReference type="Pfam" id="PF13377">
    <property type="entry name" value="Peripla_BP_3"/>
    <property type="match status" value="1"/>
</dbReference>
<dbReference type="FunFam" id="1.10.260.40:FF:000002">
    <property type="entry name" value="HTH-type transcriptional repressor PurR"/>
    <property type="match status" value="1"/>
</dbReference>
<evidence type="ECO:0000256" key="2">
    <source>
        <dbReference type="ARBA" id="ARBA00023015"/>
    </source>
</evidence>
<evidence type="ECO:0000256" key="4">
    <source>
        <dbReference type="ARBA" id="ARBA00023163"/>
    </source>
</evidence>
<dbReference type="InterPro" id="IPR000843">
    <property type="entry name" value="HTH_LacI"/>
</dbReference>
<gene>
    <name evidence="6" type="ORF">EDD62_0319</name>
</gene>
<dbReference type="Gene3D" id="1.10.260.40">
    <property type="entry name" value="lambda repressor-like DNA-binding domains"/>
    <property type="match status" value="1"/>
</dbReference>
<protein>
    <recommendedName>
        <fullName evidence="1">Catabolite control protein A</fullName>
    </recommendedName>
</protein>
<dbReference type="PROSITE" id="PS00356">
    <property type="entry name" value="HTH_LACI_1"/>
    <property type="match status" value="1"/>
</dbReference>
<dbReference type="GO" id="GO:0000976">
    <property type="term" value="F:transcription cis-regulatory region binding"/>
    <property type="evidence" value="ECO:0007669"/>
    <property type="project" value="TreeGrafter"/>
</dbReference>
<dbReference type="Gene3D" id="3.40.50.2300">
    <property type="match status" value="2"/>
</dbReference>
<proteinExistence type="predicted"/>
<reference evidence="6 7" key="1">
    <citation type="submission" date="2018-11" db="EMBL/GenBank/DDBJ databases">
        <title>Genomic Encyclopedia of Type Strains, Phase IV (KMG-IV): sequencing the most valuable type-strain genomes for metagenomic binning, comparative biology and taxonomic classification.</title>
        <authorList>
            <person name="Goeker M."/>
        </authorList>
    </citation>
    <scope>NUCLEOTIDE SEQUENCE [LARGE SCALE GENOMIC DNA]</scope>
    <source>
        <strain evidence="6 7">DSM 29158</strain>
    </source>
</reference>
<name>A0A3N5BM98_9BACL</name>
<evidence type="ECO:0000313" key="7">
    <source>
        <dbReference type="Proteomes" id="UP000277108"/>
    </source>
</evidence>
<dbReference type="InterPro" id="IPR028082">
    <property type="entry name" value="Peripla_BP_I"/>
</dbReference>
<dbReference type="PANTHER" id="PTHR30146">
    <property type="entry name" value="LACI-RELATED TRANSCRIPTIONAL REPRESSOR"/>
    <property type="match status" value="1"/>
</dbReference>
<dbReference type="Proteomes" id="UP000277108">
    <property type="component" value="Unassembled WGS sequence"/>
</dbReference>
<dbReference type="SUPFAM" id="SSF53822">
    <property type="entry name" value="Periplasmic binding protein-like I"/>
    <property type="match status" value="1"/>
</dbReference>
<dbReference type="SUPFAM" id="SSF47413">
    <property type="entry name" value="lambda repressor-like DNA-binding domains"/>
    <property type="match status" value="1"/>
</dbReference>
<sequence length="328" mass="36726">MSVTIYDVAKHANVSMATVSRVVNGNPNVKPATRDKVNRAIEELNYRPNAVARGLASKKSTTIGVVIPDISNIYYGQLTSGMEDIANMYNYQTLFATSDFNKDKEIAIMESFISKQVDGIIFLGGMIFNETKALIKSSNIPVVVAGTLPDNDDIPTVNIDYLDASYHVVEELIRRGHRSFSLIMGDREVKSNQLMIEGIQKALKDNAVNDINLIIDQSFGYDVAYSKVHQVNIEETDIVLTQTDEQAVAALQYFTDHNINVPDDIQILSFIDSKLLHMVRPDISAVEQPLYDIGAVGMRLLTKFMLNETIDEKHVKLPYTIQYRKTTK</sequence>
<evidence type="ECO:0000256" key="3">
    <source>
        <dbReference type="ARBA" id="ARBA00023125"/>
    </source>
</evidence>
<comment type="caution">
    <text evidence="6">The sequence shown here is derived from an EMBL/GenBank/DDBJ whole genome shotgun (WGS) entry which is preliminary data.</text>
</comment>
<dbReference type="AlphaFoldDB" id="A0A3N5BM98"/>
<dbReference type="GO" id="GO:0003700">
    <property type="term" value="F:DNA-binding transcription factor activity"/>
    <property type="evidence" value="ECO:0007669"/>
    <property type="project" value="TreeGrafter"/>
</dbReference>
<keyword evidence="2" id="KW-0805">Transcription regulation</keyword>
<dbReference type="RefSeq" id="WP_123807276.1">
    <property type="nucleotide sequence ID" value="NZ_RKRK01000002.1"/>
</dbReference>
<dbReference type="PANTHER" id="PTHR30146:SF150">
    <property type="entry name" value="ARABINOSE METABOLISM TRANSCRIPTIONAL REPRESSOR"/>
    <property type="match status" value="1"/>
</dbReference>
<keyword evidence="4" id="KW-0804">Transcription</keyword>
<accession>A0A3N5BM98</accession>
<dbReference type="InterPro" id="IPR010982">
    <property type="entry name" value="Lambda_DNA-bd_dom_sf"/>
</dbReference>
<evidence type="ECO:0000313" key="6">
    <source>
        <dbReference type="EMBL" id="RPF57689.1"/>
    </source>
</evidence>
<dbReference type="OrthoDB" id="9784962at2"/>
<dbReference type="PROSITE" id="PS50932">
    <property type="entry name" value="HTH_LACI_2"/>
    <property type="match status" value="1"/>
</dbReference>
<keyword evidence="3" id="KW-0238">DNA-binding</keyword>
<evidence type="ECO:0000259" key="5">
    <source>
        <dbReference type="PROSITE" id="PS50932"/>
    </source>
</evidence>
<organism evidence="6 7">
    <name type="scientific">Abyssicoccus albus</name>
    <dbReference type="NCBI Taxonomy" id="1817405"/>
    <lineage>
        <taxon>Bacteria</taxon>
        <taxon>Bacillati</taxon>
        <taxon>Bacillota</taxon>
        <taxon>Bacilli</taxon>
        <taxon>Bacillales</taxon>
        <taxon>Abyssicoccaceae</taxon>
    </lineage>
</organism>